<dbReference type="GO" id="GO:0030515">
    <property type="term" value="F:snoRNA binding"/>
    <property type="evidence" value="ECO:0007669"/>
    <property type="project" value="TreeGrafter"/>
</dbReference>
<proteinExistence type="predicted"/>
<dbReference type="GO" id="GO:0034455">
    <property type="term" value="C:t-UTP complex"/>
    <property type="evidence" value="ECO:0007669"/>
    <property type="project" value="TreeGrafter"/>
</dbReference>
<name>A0AAD5CYC1_AMBAR</name>
<evidence type="ECO:0000313" key="3">
    <source>
        <dbReference type="Proteomes" id="UP001206925"/>
    </source>
</evidence>
<dbReference type="Pfam" id="PF23243">
    <property type="entry name" value="HEAT_HEATR1"/>
    <property type="match status" value="1"/>
</dbReference>
<dbReference type="EMBL" id="JAMZMK010006189">
    <property type="protein sequence ID" value="KAI7750209.1"/>
    <property type="molecule type" value="Genomic_DNA"/>
</dbReference>
<dbReference type="PANTHER" id="PTHR13457:SF1">
    <property type="entry name" value="HEAT REPEAT-CONTAINING PROTEIN 1"/>
    <property type="match status" value="1"/>
</dbReference>
<protein>
    <recommendedName>
        <fullName evidence="1">Utp10/HEAT1 HEAT-repeats domain-containing protein</fullName>
    </recommendedName>
</protein>
<dbReference type="SUPFAM" id="SSF48371">
    <property type="entry name" value="ARM repeat"/>
    <property type="match status" value="1"/>
</dbReference>
<dbReference type="AlphaFoldDB" id="A0AAD5CYC1"/>
<gene>
    <name evidence="2" type="ORF">M8C21_026306</name>
</gene>
<dbReference type="Proteomes" id="UP001206925">
    <property type="component" value="Unassembled WGS sequence"/>
</dbReference>
<dbReference type="PANTHER" id="PTHR13457">
    <property type="entry name" value="BAP28"/>
    <property type="match status" value="1"/>
</dbReference>
<evidence type="ECO:0000259" key="1">
    <source>
        <dbReference type="Pfam" id="PF23243"/>
    </source>
</evidence>
<feature type="non-terminal residue" evidence="2">
    <location>
        <position position="527"/>
    </location>
</feature>
<feature type="non-terminal residue" evidence="2">
    <location>
        <position position="1"/>
    </location>
</feature>
<comment type="caution">
    <text evidence="2">The sequence shown here is derived from an EMBL/GenBank/DDBJ whole genome shotgun (WGS) entry which is preliminary data.</text>
</comment>
<reference evidence="2" key="1">
    <citation type="submission" date="2022-06" db="EMBL/GenBank/DDBJ databases">
        <title>Uncovering the hologenomic basis of an extraordinary plant invasion.</title>
        <authorList>
            <person name="Bieker V.C."/>
            <person name="Martin M.D."/>
            <person name="Gilbert T."/>
            <person name="Hodgins K."/>
            <person name="Battlay P."/>
            <person name="Petersen B."/>
            <person name="Wilson J."/>
        </authorList>
    </citation>
    <scope>NUCLEOTIDE SEQUENCE</scope>
    <source>
        <strain evidence="2">AA19_3_7</strain>
        <tissue evidence="2">Leaf</tissue>
    </source>
</reference>
<accession>A0AAD5CYC1</accession>
<evidence type="ECO:0000313" key="2">
    <source>
        <dbReference type="EMBL" id="KAI7750209.1"/>
    </source>
</evidence>
<dbReference type="InterPro" id="IPR040191">
    <property type="entry name" value="UTP10"/>
</dbReference>
<organism evidence="2 3">
    <name type="scientific">Ambrosia artemisiifolia</name>
    <name type="common">Common ragweed</name>
    <dbReference type="NCBI Taxonomy" id="4212"/>
    <lineage>
        <taxon>Eukaryota</taxon>
        <taxon>Viridiplantae</taxon>
        <taxon>Streptophyta</taxon>
        <taxon>Embryophyta</taxon>
        <taxon>Tracheophyta</taxon>
        <taxon>Spermatophyta</taxon>
        <taxon>Magnoliopsida</taxon>
        <taxon>eudicotyledons</taxon>
        <taxon>Gunneridae</taxon>
        <taxon>Pentapetalae</taxon>
        <taxon>asterids</taxon>
        <taxon>campanulids</taxon>
        <taxon>Asterales</taxon>
        <taxon>Asteraceae</taxon>
        <taxon>Asteroideae</taxon>
        <taxon>Heliantheae alliance</taxon>
        <taxon>Heliantheae</taxon>
        <taxon>Ambrosia</taxon>
    </lineage>
</organism>
<dbReference type="GO" id="GO:0032040">
    <property type="term" value="C:small-subunit processome"/>
    <property type="evidence" value="ECO:0007669"/>
    <property type="project" value="TreeGrafter"/>
</dbReference>
<feature type="domain" description="Utp10/HEAT1 HEAT-repeats" evidence="1">
    <location>
        <begin position="460"/>
        <end position="522"/>
    </location>
</feature>
<dbReference type="GO" id="GO:0045943">
    <property type="term" value="P:positive regulation of transcription by RNA polymerase I"/>
    <property type="evidence" value="ECO:0007669"/>
    <property type="project" value="TreeGrafter"/>
</dbReference>
<dbReference type="GO" id="GO:0030686">
    <property type="term" value="C:90S preribosome"/>
    <property type="evidence" value="ECO:0007669"/>
    <property type="project" value="TreeGrafter"/>
</dbReference>
<keyword evidence="3" id="KW-1185">Reference proteome</keyword>
<dbReference type="InterPro" id="IPR056473">
    <property type="entry name" value="HEAT_Utp10/HEAT1"/>
</dbReference>
<dbReference type="InterPro" id="IPR016024">
    <property type="entry name" value="ARM-type_fold"/>
</dbReference>
<sequence length="527" mass="58890">EIRAAAMSCIEGQLSLWPHVSLSGGRNGRSAVWSQFLGEILAMMVQQKKLIVSDPDFLSEFFTTLLSSSHHGLLVPKSVGGFDRPTKDSILKFILGSALSLCPYGMLKVISLLKGLGNQVMQVKEVNTLLHDLLERRKNSHKMLSKTQVKILCLLLECCTKGATVGHSVDSYILKALEVDRSYSEDSAIIQPCATVLRCLNSDLYGDFKPEMQEHLFQELVCLFRSYNGEIQNAARVALLQIKVSSLTIQRMLDFVLEKADSLTDTPHGKKKKKATTHNDVGHRRCSKLSFWSSLLDILLLKKDIENRMALVEPLLKHLNIVFMDKDWISEAVKQDEEHAEASSDMSQSTATTICYIQQNLLSVLEDITNSLTRNNKDGIVESFDIKLLVGCVRSTDDAATRNHVFSLLSAVAKVMPERILDHILDILTVISQSAVTQWDSHSKKVFEDLISTIVPCWLSKTKNQGELLQVFLNILPDVAQHRRVSIIEHLLRTLGETSSLASLLVLLFRSLASKQDNTLEHISTSI</sequence>
<dbReference type="GO" id="GO:0000462">
    <property type="term" value="P:maturation of SSU-rRNA from tricistronic rRNA transcript (SSU-rRNA, 5.8S rRNA, LSU-rRNA)"/>
    <property type="evidence" value="ECO:0007669"/>
    <property type="project" value="TreeGrafter"/>
</dbReference>